<keyword evidence="11 12" id="KW-0472">Membrane</keyword>
<dbReference type="AlphaFoldDB" id="A0A1I5SUX0"/>
<keyword evidence="8" id="KW-0862">Zinc</keyword>
<organism evidence="14 15">
    <name type="scientific">Salibacterium halotolerans</name>
    <dbReference type="NCBI Taxonomy" id="1884432"/>
    <lineage>
        <taxon>Bacteria</taxon>
        <taxon>Bacillati</taxon>
        <taxon>Bacillota</taxon>
        <taxon>Bacilli</taxon>
        <taxon>Bacillales</taxon>
        <taxon>Bacillaceae</taxon>
    </lineage>
</organism>
<comment type="subcellular location">
    <subcellularLocation>
        <location evidence="2">Membrane</location>
        <topology evidence="2">Multi-pass membrane protein</topology>
    </subcellularLocation>
</comment>
<name>A0A1I5SUX0_9BACI</name>
<keyword evidence="7" id="KW-0378">Hydrolase</keyword>
<keyword evidence="15" id="KW-1185">Reference proteome</keyword>
<dbReference type="Proteomes" id="UP000198892">
    <property type="component" value="Unassembled WGS sequence"/>
</dbReference>
<keyword evidence="5 12" id="KW-0812">Transmembrane</keyword>
<feature type="domain" description="Peptidase M50" evidence="13">
    <location>
        <begin position="116"/>
        <end position="166"/>
    </location>
</feature>
<evidence type="ECO:0000256" key="1">
    <source>
        <dbReference type="ARBA" id="ARBA00001947"/>
    </source>
</evidence>
<dbReference type="PANTHER" id="PTHR39188">
    <property type="entry name" value="MEMBRANE-ASSOCIATED ZINC METALLOPROTEASE M50B"/>
    <property type="match status" value="1"/>
</dbReference>
<dbReference type="EMBL" id="FOXD01000009">
    <property type="protein sequence ID" value="SFP74488.1"/>
    <property type="molecule type" value="Genomic_DNA"/>
</dbReference>
<dbReference type="PANTHER" id="PTHR39188:SF3">
    <property type="entry name" value="STAGE IV SPORULATION PROTEIN FB"/>
    <property type="match status" value="1"/>
</dbReference>
<dbReference type="GO" id="GO:0016020">
    <property type="term" value="C:membrane"/>
    <property type="evidence" value="ECO:0007669"/>
    <property type="project" value="UniProtKB-SubCell"/>
</dbReference>
<dbReference type="STRING" id="1884432.SAMN05518683_109103"/>
<evidence type="ECO:0000256" key="12">
    <source>
        <dbReference type="SAM" id="Phobius"/>
    </source>
</evidence>
<protein>
    <submittedName>
        <fullName evidence="14">Stage IV sporulation protein FB</fullName>
    </submittedName>
</protein>
<evidence type="ECO:0000313" key="14">
    <source>
        <dbReference type="EMBL" id="SFP74488.1"/>
    </source>
</evidence>
<feature type="transmembrane region" description="Helical" evidence="12">
    <location>
        <begin position="83"/>
        <end position="102"/>
    </location>
</feature>
<reference evidence="15" key="1">
    <citation type="submission" date="2016-10" db="EMBL/GenBank/DDBJ databases">
        <authorList>
            <person name="Varghese N."/>
            <person name="Submissions S."/>
        </authorList>
    </citation>
    <scope>NUCLEOTIDE SEQUENCE [LARGE SCALE GENOMIC DNA]</scope>
    <source>
        <strain evidence="15">S7</strain>
    </source>
</reference>
<feature type="transmembrane region" description="Helical" evidence="12">
    <location>
        <begin position="12"/>
        <end position="30"/>
    </location>
</feature>
<keyword evidence="6" id="KW-0479">Metal-binding</keyword>
<evidence type="ECO:0000259" key="13">
    <source>
        <dbReference type="Pfam" id="PF02163"/>
    </source>
</evidence>
<evidence type="ECO:0000256" key="3">
    <source>
        <dbReference type="ARBA" id="ARBA00007931"/>
    </source>
</evidence>
<keyword evidence="4" id="KW-0645">Protease</keyword>
<dbReference type="GO" id="GO:0006508">
    <property type="term" value="P:proteolysis"/>
    <property type="evidence" value="ECO:0007669"/>
    <property type="project" value="UniProtKB-KW"/>
</dbReference>
<feature type="transmembrane region" description="Helical" evidence="12">
    <location>
        <begin position="36"/>
        <end position="53"/>
    </location>
</feature>
<evidence type="ECO:0000256" key="2">
    <source>
        <dbReference type="ARBA" id="ARBA00004141"/>
    </source>
</evidence>
<dbReference type="GO" id="GO:0046872">
    <property type="term" value="F:metal ion binding"/>
    <property type="evidence" value="ECO:0007669"/>
    <property type="project" value="UniProtKB-KW"/>
</dbReference>
<evidence type="ECO:0000256" key="4">
    <source>
        <dbReference type="ARBA" id="ARBA00022670"/>
    </source>
</evidence>
<feature type="transmembrane region" description="Helical" evidence="12">
    <location>
        <begin position="158"/>
        <end position="177"/>
    </location>
</feature>
<comment type="similarity">
    <text evidence="3">Belongs to the peptidase M50B family.</text>
</comment>
<evidence type="ECO:0000256" key="10">
    <source>
        <dbReference type="ARBA" id="ARBA00023049"/>
    </source>
</evidence>
<feature type="domain" description="Peptidase M50" evidence="13">
    <location>
        <begin position="32"/>
        <end position="104"/>
    </location>
</feature>
<dbReference type="Pfam" id="PF02163">
    <property type="entry name" value="Peptidase_M50"/>
    <property type="match status" value="2"/>
</dbReference>
<sequence>MLLIKQLRLLHIHPLFWVMMGTAVMTGYFYDLMLLFTIILLHELGHAAAALHYEWKIRKISLLPFGGMMETDEYGTRPLREEAVVAASGPLVHLPLAALSYFLQGAAFWGSADHALFMHYNISLFCFNLLPIHPLDGGRLLFCLYARHIPFYLAQKKTLLTSGAVLGVCIILAAVYIPLHMQAWLIASFFIMVHIKEWKQLTYRFYRFLIKKTGEPLSAYPREYRHISWQRRPVDAAKLIRRHGVSFFYIVENGQTLSESFILETITKKRKGMETLKHIVSSNGKDEKRHSRYDRYSFKYIDNGTKSSTSGKWQGH</sequence>
<comment type="cofactor">
    <cofactor evidence="1">
        <name>Zn(2+)</name>
        <dbReference type="ChEBI" id="CHEBI:29105"/>
    </cofactor>
</comment>
<evidence type="ECO:0000256" key="5">
    <source>
        <dbReference type="ARBA" id="ARBA00022692"/>
    </source>
</evidence>
<keyword evidence="10" id="KW-0482">Metalloprotease</keyword>
<evidence type="ECO:0000313" key="15">
    <source>
        <dbReference type="Proteomes" id="UP000198892"/>
    </source>
</evidence>
<evidence type="ECO:0000256" key="6">
    <source>
        <dbReference type="ARBA" id="ARBA00022723"/>
    </source>
</evidence>
<keyword evidence="9 12" id="KW-1133">Transmembrane helix</keyword>
<accession>A0A1I5SUX0</accession>
<evidence type="ECO:0000256" key="11">
    <source>
        <dbReference type="ARBA" id="ARBA00023136"/>
    </source>
</evidence>
<dbReference type="InterPro" id="IPR008915">
    <property type="entry name" value="Peptidase_M50"/>
</dbReference>
<feature type="transmembrane region" description="Helical" evidence="12">
    <location>
        <begin position="122"/>
        <end position="146"/>
    </location>
</feature>
<evidence type="ECO:0000256" key="7">
    <source>
        <dbReference type="ARBA" id="ARBA00022801"/>
    </source>
</evidence>
<gene>
    <name evidence="14" type="ORF">SAMN05518683_109103</name>
</gene>
<proteinExistence type="inferred from homology"/>
<dbReference type="CDD" id="cd06161">
    <property type="entry name" value="S2P-M50_SpoIVFB"/>
    <property type="match status" value="1"/>
</dbReference>
<evidence type="ECO:0000256" key="9">
    <source>
        <dbReference type="ARBA" id="ARBA00022989"/>
    </source>
</evidence>
<dbReference type="GO" id="GO:0008237">
    <property type="term" value="F:metallopeptidase activity"/>
    <property type="evidence" value="ECO:0007669"/>
    <property type="project" value="UniProtKB-KW"/>
</dbReference>
<evidence type="ECO:0000256" key="8">
    <source>
        <dbReference type="ARBA" id="ARBA00022833"/>
    </source>
</evidence>